<keyword evidence="5" id="KW-1003">Cell membrane</keyword>
<gene>
    <name evidence="9" type="ORF">Tsubulata_037762</name>
</gene>
<dbReference type="PANTHER" id="PTHR33541:SF28">
    <property type="entry name" value="PROTEIN BIG GRAIN 1-LIKE A"/>
    <property type="match status" value="1"/>
</dbReference>
<comment type="caution">
    <text evidence="9">The sequence shown here is derived from an EMBL/GenBank/DDBJ whole genome shotgun (WGS) entry which is preliminary data.</text>
</comment>
<keyword evidence="7" id="KW-0927">Auxin signaling pathway</keyword>
<keyword evidence="4" id="KW-0813">Transport</keyword>
<evidence type="ECO:0008006" key="11">
    <source>
        <dbReference type="Google" id="ProtNLM"/>
    </source>
</evidence>
<evidence type="ECO:0000313" key="9">
    <source>
        <dbReference type="EMBL" id="KAJ4845299.1"/>
    </source>
</evidence>
<dbReference type="EMBL" id="JAKUCV010001724">
    <property type="protein sequence ID" value="KAJ4845299.1"/>
    <property type="molecule type" value="Genomic_DNA"/>
</dbReference>
<comment type="subcellular location">
    <subcellularLocation>
        <location evidence="2">Cell membrane</location>
    </subcellularLocation>
</comment>
<feature type="compositionally biased region" description="Polar residues" evidence="8">
    <location>
        <begin position="165"/>
        <end position="179"/>
    </location>
</feature>
<organism evidence="9 10">
    <name type="scientific">Turnera subulata</name>
    <dbReference type="NCBI Taxonomy" id="218843"/>
    <lineage>
        <taxon>Eukaryota</taxon>
        <taxon>Viridiplantae</taxon>
        <taxon>Streptophyta</taxon>
        <taxon>Embryophyta</taxon>
        <taxon>Tracheophyta</taxon>
        <taxon>Spermatophyta</taxon>
        <taxon>Magnoliopsida</taxon>
        <taxon>eudicotyledons</taxon>
        <taxon>Gunneridae</taxon>
        <taxon>Pentapetalae</taxon>
        <taxon>rosids</taxon>
        <taxon>fabids</taxon>
        <taxon>Malpighiales</taxon>
        <taxon>Passifloraceae</taxon>
        <taxon>Turnera</taxon>
    </lineage>
</organism>
<comment type="similarity">
    <text evidence="3">Belongs to the BIG GRAIN 1 (BG1) plant protein family.</text>
</comment>
<evidence type="ECO:0000313" key="10">
    <source>
        <dbReference type="Proteomes" id="UP001141552"/>
    </source>
</evidence>
<accession>A0A9Q0G816</accession>
<evidence type="ECO:0000256" key="8">
    <source>
        <dbReference type="SAM" id="MobiDB-lite"/>
    </source>
</evidence>
<dbReference type="AlphaFoldDB" id="A0A9Q0G816"/>
<reference evidence="9" key="1">
    <citation type="submission" date="2022-02" db="EMBL/GenBank/DDBJ databases">
        <authorList>
            <person name="Henning P.M."/>
            <person name="McCubbin A.G."/>
            <person name="Shore J.S."/>
        </authorList>
    </citation>
    <scope>NUCLEOTIDE SEQUENCE</scope>
    <source>
        <strain evidence="9">F60SS</strain>
        <tissue evidence="9">Leaves</tissue>
    </source>
</reference>
<proteinExistence type="inferred from homology"/>
<evidence type="ECO:0000256" key="1">
    <source>
        <dbReference type="ARBA" id="ARBA00002281"/>
    </source>
</evidence>
<dbReference type="InterPro" id="IPR039621">
    <property type="entry name" value="BG1-like"/>
</dbReference>
<feature type="compositionally biased region" description="Low complexity" evidence="8">
    <location>
        <begin position="62"/>
        <end position="74"/>
    </location>
</feature>
<dbReference type="GO" id="GO:0005886">
    <property type="term" value="C:plasma membrane"/>
    <property type="evidence" value="ECO:0007669"/>
    <property type="project" value="UniProtKB-SubCell"/>
</dbReference>
<keyword evidence="6" id="KW-0472">Membrane</keyword>
<dbReference type="PANTHER" id="PTHR33541">
    <property type="entry name" value="PROTEIN BIG GRAIN 1-LIKE A-RELATED"/>
    <property type="match status" value="1"/>
</dbReference>
<name>A0A9Q0G816_9ROSI</name>
<dbReference type="OrthoDB" id="680041at2759"/>
<evidence type="ECO:0000256" key="4">
    <source>
        <dbReference type="ARBA" id="ARBA00022448"/>
    </source>
</evidence>
<protein>
    <recommendedName>
        <fullName evidence="11">Protein BIG GRAIN 1-like B</fullName>
    </recommendedName>
</protein>
<feature type="region of interest" description="Disordered" evidence="8">
    <location>
        <begin position="56"/>
        <end position="84"/>
    </location>
</feature>
<sequence length="489" mass="54577">MDRWEKPLREDRYRHHRDNPSFSSTLLDAIYRSIDESNSGHHQGEEEELIFYRETMRKKQHTSSSTTSTTTNSNGRFREDAKQENMAASLQRACMIEKWMEKKVMSYDDHQVVSVRRKSTADFDHKLKTRKHFDSVLLNSSSSSSESSCGGGFSSSESESFYGGTVNSSRSSTAPSYTMQRPKPIRTSVSARPERHRGGGVGYESDMFHHLERNYAPTTTTQKPKHEGSSSFVKTKSKAMKIYGDLKKVKQPISPGGRLASFINSLFTAGNAKKAKISSPGGYEQRTSLKSHEQASSSATCSTASSFSRSCLSKTPSSRGKLSNNGAKRSVRFYPVSVIVDEDCRPCGQKSLYGGTHEESTLMAAAITTTSSRSNPAGHDQELKLHVLNESRRVEGVARELLESYRKKNDHHQDLDMTDLCNGNIDEDQCSEEEYCDDDDDVASCASSDLFELDNLSAIGIDHRYREELPVYETTHLDTNRAIANGLVV</sequence>
<dbReference type="GO" id="GO:0009734">
    <property type="term" value="P:auxin-activated signaling pathway"/>
    <property type="evidence" value="ECO:0007669"/>
    <property type="project" value="UniProtKB-KW"/>
</dbReference>
<keyword evidence="10" id="KW-1185">Reference proteome</keyword>
<dbReference type="Proteomes" id="UP001141552">
    <property type="component" value="Unassembled WGS sequence"/>
</dbReference>
<evidence type="ECO:0000256" key="2">
    <source>
        <dbReference type="ARBA" id="ARBA00004236"/>
    </source>
</evidence>
<feature type="region of interest" description="Disordered" evidence="8">
    <location>
        <begin position="160"/>
        <end position="204"/>
    </location>
</feature>
<evidence type="ECO:0000256" key="5">
    <source>
        <dbReference type="ARBA" id="ARBA00022475"/>
    </source>
</evidence>
<evidence type="ECO:0000256" key="6">
    <source>
        <dbReference type="ARBA" id="ARBA00023136"/>
    </source>
</evidence>
<feature type="region of interest" description="Disordered" evidence="8">
    <location>
        <begin position="274"/>
        <end position="299"/>
    </location>
</feature>
<evidence type="ECO:0000256" key="3">
    <source>
        <dbReference type="ARBA" id="ARBA00010067"/>
    </source>
</evidence>
<reference evidence="9" key="2">
    <citation type="journal article" date="2023" name="Plants (Basel)">
        <title>Annotation of the Turnera subulata (Passifloraceae) Draft Genome Reveals the S-Locus Evolved after the Divergence of Turneroideae from Passifloroideae in a Stepwise Manner.</title>
        <authorList>
            <person name="Henning P.M."/>
            <person name="Roalson E.H."/>
            <person name="Mir W."/>
            <person name="McCubbin A.G."/>
            <person name="Shore J.S."/>
        </authorList>
    </citation>
    <scope>NUCLEOTIDE SEQUENCE</scope>
    <source>
        <strain evidence="9">F60SS</strain>
    </source>
</reference>
<evidence type="ECO:0000256" key="7">
    <source>
        <dbReference type="ARBA" id="ARBA00023294"/>
    </source>
</evidence>
<comment type="function">
    <text evidence="1">Involved in auxin transport. Regulator of the auxin signaling pathway.</text>
</comment>